<dbReference type="HAMAP" id="MF_00649">
    <property type="entry name" value="DNA_gyrase_inhibitor_YacG"/>
    <property type="match status" value="1"/>
</dbReference>
<dbReference type="PATRIC" id="fig|1632867.3.peg.5202"/>
<evidence type="ECO:0000256" key="3">
    <source>
        <dbReference type="HAMAP-Rule" id="MF_00649"/>
    </source>
</evidence>
<gene>
    <name evidence="3" type="primary">yacG</name>
    <name evidence="4" type="ORF">VZ94_07860</name>
</gene>
<dbReference type="Proteomes" id="UP000033684">
    <property type="component" value="Unassembled WGS sequence"/>
</dbReference>
<feature type="binding site" evidence="3">
    <location>
        <position position="35"/>
    </location>
    <ligand>
        <name>Zn(2+)</name>
        <dbReference type="ChEBI" id="CHEBI:29105"/>
    </ligand>
</feature>
<comment type="subunit">
    <text evidence="3">Interacts with GyrB.</text>
</comment>
<dbReference type="SUPFAM" id="SSF57716">
    <property type="entry name" value="Glucocorticoid receptor-like (DNA-binding domain)"/>
    <property type="match status" value="1"/>
</dbReference>
<accession>A0A0F3IJL0</accession>
<reference evidence="5" key="1">
    <citation type="submission" date="2015-03" db="EMBL/GenBank/DDBJ databases">
        <title>Draft genome sequence of a novel methanotroph (Sn10-6) isolated from flooded ricefield rhizosphere in India.</title>
        <authorList>
            <person name="Pandit P.S."/>
            <person name="Pore S.D."/>
            <person name="Arora P."/>
            <person name="Kapse N.G."/>
            <person name="Dhakephalkar P.K."/>
            <person name="Rahalkar M.C."/>
        </authorList>
    </citation>
    <scope>NUCLEOTIDE SEQUENCE [LARGE SCALE GENOMIC DNA]</scope>
    <source>
        <strain evidence="5">Sn10-6</strain>
    </source>
</reference>
<dbReference type="GO" id="GO:0008657">
    <property type="term" value="F:DNA topoisomerase type II (double strand cut, ATP-hydrolyzing) inhibitor activity"/>
    <property type="evidence" value="ECO:0007669"/>
    <property type="project" value="UniProtKB-UniRule"/>
</dbReference>
<dbReference type="InterPro" id="IPR013088">
    <property type="entry name" value="Znf_NHR/GATA"/>
</dbReference>
<dbReference type="PANTHER" id="PTHR36150">
    <property type="entry name" value="DNA GYRASE INHIBITOR YACG"/>
    <property type="match status" value="1"/>
</dbReference>
<dbReference type="GO" id="GO:0008270">
    <property type="term" value="F:zinc ion binding"/>
    <property type="evidence" value="ECO:0007669"/>
    <property type="project" value="UniProtKB-UniRule"/>
</dbReference>
<dbReference type="OrthoDB" id="9809663at2"/>
<reference evidence="4 5" key="2">
    <citation type="journal article" date="2016" name="Microb. Ecol.">
        <title>Genome Characteristics of a Novel Type I Methanotroph (Sn10-6) Isolated from a Flooded Indian Rice Field.</title>
        <authorList>
            <person name="Rahalkar M.C."/>
            <person name="Pandit P.S."/>
            <person name="Dhakephalkar P.K."/>
            <person name="Pore S."/>
            <person name="Arora P."/>
            <person name="Kapse N."/>
        </authorList>
    </citation>
    <scope>NUCLEOTIDE SEQUENCE [LARGE SCALE GENOMIC DNA]</scope>
    <source>
        <strain evidence="4 5">Sn10-6</strain>
    </source>
</reference>
<feature type="binding site" evidence="3">
    <location>
        <position position="31"/>
    </location>
    <ligand>
        <name>Zn(2+)</name>
        <dbReference type="ChEBI" id="CHEBI:29105"/>
    </ligand>
</feature>
<feature type="binding site" evidence="3">
    <location>
        <position position="12"/>
    </location>
    <ligand>
        <name>Zn(2+)</name>
        <dbReference type="ChEBI" id="CHEBI:29105"/>
    </ligand>
</feature>
<comment type="caution">
    <text evidence="4">The sequence shown here is derived from an EMBL/GenBank/DDBJ whole genome shotgun (WGS) entry which is preliminary data.</text>
</comment>
<name>A0A0F3IJL0_9GAMM</name>
<dbReference type="Pfam" id="PF03884">
    <property type="entry name" value="YacG"/>
    <property type="match status" value="1"/>
</dbReference>
<keyword evidence="2 3" id="KW-0862">Zinc</keyword>
<organism evidence="4 5">
    <name type="scientific">Methylocucumis oryzae</name>
    <dbReference type="NCBI Taxonomy" id="1632867"/>
    <lineage>
        <taxon>Bacteria</taxon>
        <taxon>Pseudomonadati</taxon>
        <taxon>Pseudomonadota</taxon>
        <taxon>Gammaproteobacteria</taxon>
        <taxon>Methylococcales</taxon>
        <taxon>Methylococcaceae</taxon>
        <taxon>Methylocucumis</taxon>
    </lineage>
</organism>
<evidence type="ECO:0000256" key="2">
    <source>
        <dbReference type="ARBA" id="ARBA00022833"/>
    </source>
</evidence>
<dbReference type="EMBL" id="LAJX01000072">
    <property type="protein sequence ID" value="KJV06960.1"/>
    <property type="molecule type" value="Genomic_DNA"/>
</dbReference>
<feature type="binding site" evidence="3">
    <location>
        <position position="15"/>
    </location>
    <ligand>
        <name>Zn(2+)</name>
        <dbReference type="ChEBI" id="CHEBI:29105"/>
    </ligand>
</feature>
<dbReference type="GO" id="GO:0006355">
    <property type="term" value="P:regulation of DNA-templated transcription"/>
    <property type="evidence" value="ECO:0007669"/>
    <property type="project" value="InterPro"/>
</dbReference>
<comment type="function">
    <text evidence="3">Inhibits all the catalytic activities of DNA gyrase by preventing its interaction with DNA. Acts by binding directly to the C-terminal domain of GyrB, which probably disrupts DNA binding by the gyrase.</text>
</comment>
<keyword evidence="5" id="KW-1185">Reference proteome</keyword>
<dbReference type="PANTHER" id="PTHR36150:SF1">
    <property type="entry name" value="DNA GYRASE INHIBITOR YACG"/>
    <property type="match status" value="1"/>
</dbReference>
<dbReference type="AlphaFoldDB" id="A0A0F3IJL0"/>
<sequence>MTINSQQLTVKCPVCAKQVDWLPEHRYKPFCSERCKLVDLGEWLTEEKKLPLTT</sequence>
<proteinExistence type="inferred from homology"/>
<comment type="similarity">
    <text evidence="3">Belongs to the DNA gyrase inhibitor YacG family.</text>
</comment>
<dbReference type="InterPro" id="IPR005584">
    <property type="entry name" value="DNA_gyrase_inhibitor_YacG"/>
</dbReference>
<protein>
    <recommendedName>
        <fullName evidence="3">DNA gyrase inhibitor YacG</fullName>
    </recommendedName>
</protein>
<dbReference type="Gene3D" id="3.30.50.10">
    <property type="entry name" value="Erythroid Transcription Factor GATA-1, subunit A"/>
    <property type="match status" value="1"/>
</dbReference>
<evidence type="ECO:0000313" key="4">
    <source>
        <dbReference type="EMBL" id="KJV06960.1"/>
    </source>
</evidence>
<evidence type="ECO:0000256" key="1">
    <source>
        <dbReference type="ARBA" id="ARBA00022723"/>
    </source>
</evidence>
<evidence type="ECO:0000313" key="5">
    <source>
        <dbReference type="Proteomes" id="UP000033684"/>
    </source>
</evidence>
<comment type="cofactor">
    <cofactor evidence="3">
        <name>Zn(2+)</name>
        <dbReference type="ChEBI" id="CHEBI:29105"/>
    </cofactor>
    <text evidence="3">Binds 1 zinc ion.</text>
</comment>
<keyword evidence="1 3" id="KW-0479">Metal-binding</keyword>
<dbReference type="RefSeq" id="WP_045778800.1">
    <property type="nucleotide sequence ID" value="NZ_LAJX01000072.1"/>
</dbReference>